<feature type="domain" description="PhoD-like phosphatase" evidence="1">
    <location>
        <begin position="111"/>
        <end position="333"/>
    </location>
</feature>
<dbReference type="InterPro" id="IPR018946">
    <property type="entry name" value="PhoD-like_MPP"/>
</dbReference>
<evidence type="ECO:0000313" key="3">
    <source>
        <dbReference type="Proteomes" id="UP001595791"/>
    </source>
</evidence>
<dbReference type="PANTHER" id="PTHR46689:SF1">
    <property type="entry name" value="PHOD-LIKE PHOSPHATASE DOMAIN-CONTAINING PROTEIN"/>
    <property type="match status" value="1"/>
</dbReference>
<evidence type="ECO:0000313" key="2">
    <source>
        <dbReference type="EMBL" id="MFC4158323.1"/>
    </source>
</evidence>
<comment type="caution">
    <text evidence="2">The sequence shown here is derived from an EMBL/GenBank/DDBJ whole genome shotgun (WGS) entry which is preliminary data.</text>
</comment>
<dbReference type="InterPro" id="IPR029052">
    <property type="entry name" value="Metallo-depent_PP-like"/>
</dbReference>
<dbReference type="PANTHER" id="PTHR46689">
    <property type="entry name" value="MEMBRANE PROTEIN, PUTATIVE-RELATED"/>
    <property type="match status" value="1"/>
</dbReference>
<dbReference type="RefSeq" id="WP_378160868.1">
    <property type="nucleotide sequence ID" value="NZ_JBHSBU010000001.1"/>
</dbReference>
<keyword evidence="2" id="KW-0378">Hydrolase</keyword>
<dbReference type="Proteomes" id="UP001595791">
    <property type="component" value="Unassembled WGS sequence"/>
</dbReference>
<feature type="domain" description="PhoD-like phosphatase" evidence="1">
    <location>
        <begin position="336"/>
        <end position="428"/>
    </location>
</feature>
<dbReference type="EMBL" id="JBHSBU010000001">
    <property type="protein sequence ID" value="MFC4158323.1"/>
    <property type="molecule type" value="Genomic_DNA"/>
</dbReference>
<dbReference type="GO" id="GO:0004035">
    <property type="term" value="F:alkaline phosphatase activity"/>
    <property type="evidence" value="ECO:0007669"/>
    <property type="project" value="UniProtKB-EC"/>
</dbReference>
<sequence length="515" mass="58773">MSLVLGPILQFRGLRAKRWCISLLCVTELDKTAPVLQMAKALIVKTRTIAKVPFTAPAYKVWRLDIDLPLDAGQVEYEIGGLKRQLSVPAATPRLAYASCNGFSDPKLMKKVDDKNERWKHLQAQHQREPYHLLLLGGDQIYSDEMWRTIDSLYQWTELPYQRRIRSAWSRTMQQQADLFFCEVYLKRWTQAEPQVTLGSIPTVMMWDDHDIFDGWGSYPLELHQSPVFQGLFEMARDYFRIFQLQLGLREKHPAAIPGQTTFNLGFSQLGELALWVLDLRSERSPDRVVSAQSWQAMFDWLDRLPPQQHLLVMSSVPVAYLDLAMLEQLLEALPGQQELEDDLRDHWRSVPHLQERLRLIHRLLDFAIAKRCRVTLLSGDVHVGAACAVESTRHGPVGNAAVINQLISSGVVHPGPPALVRYLLETNASHIEKIDRGITAAMLPIAGRRKYLIGQRNWLAIEPDTQGRLWANWHVEEEDAPITKVIHPVAFEPPVAEVETSSRGKNKENSLQES</sequence>
<name>A0ABV8MJK5_9NEIS</name>
<proteinExistence type="predicted"/>
<gene>
    <name evidence="2" type="ORF">ACFOW7_03015</name>
</gene>
<dbReference type="Pfam" id="PF19050">
    <property type="entry name" value="PhoD_2"/>
    <property type="match status" value="2"/>
</dbReference>
<dbReference type="EC" id="3.1.3.1" evidence="2"/>
<keyword evidence="3" id="KW-1185">Reference proteome</keyword>
<dbReference type="InterPro" id="IPR038607">
    <property type="entry name" value="PhoD-like_sf"/>
</dbReference>
<protein>
    <submittedName>
        <fullName evidence="2">Alkaline phosphatase D family protein</fullName>
        <ecNumber evidence="2">3.1.3.1</ecNumber>
    </submittedName>
</protein>
<evidence type="ECO:0000259" key="1">
    <source>
        <dbReference type="Pfam" id="PF19050"/>
    </source>
</evidence>
<dbReference type="CDD" id="cd07389">
    <property type="entry name" value="MPP_PhoD"/>
    <property type="match status" value="1"/>
</dbReference>
<reference evidence="3" key="1">
    <citation type="journal article" date="2019" name="Int. J. Syst. Evol. Microbiol.">
        <title>The Global Catalogue of Microorganisms (GCM) 10K type strain sequencing project: providing services to taxonomists for standard genome sequencing and annotation.</title>
        <authorList>
            <consortium name="The Broad Institute Genomics Platform"/>
            <consortium name="The Broad Institute Genome Sequencing Center for Infectious Disease"/>
            <person name="Wu L."/>
            <person name="Ma J."/>
        </authorList>
    </citation>
    <scope>NUCLEOTIDE SEQUENCE [LARGE SCALE GENOMIC DNA]</scope>
    <source>
        <strain evidence="3">LMG 29894</strain>
    </source>
</reference>
<organism evidence="2 3">
    <name type="scientific">Chitinimonas lacunae</name>
    <dbReference type="NCBI Taxonomy" id="1963018"/>
    <lineage>
        <taxon>Bacteria</taxon>
        <taxon>Pseudomonadati</taxon>
        <taxon>Pseudomonadota</taxon>
        <taxon>Betaproteobacteria</taxon>
        <taxon>Neisseriales</taxon>
        <taxon>Chitinibacteraceae</taxon>
        <taxon>Chitinimonas</taxon>
    </lineage>
</organism>
<dbReference type="SUPFAM" id="SSF56300">
    <property type="entry name" value="Metallo-dependent phosphatases"/>
    <property type="match status" value="1"/>
</dbReference>
<dbReference type="Gene3D" id="3.60.21.70">
    <property type="entry name" value="PhoD-like phosphatase"/>
    <property type="match status" value="1"/>
</dbReference>
<dbReference type="InterPro" id="IPR043904">
    <property type="entry name" value="PhoD_2-like"/>
</dbReference>
<accession>A0ABV8MJK5</accession>